<dbReference type="Proteomes" id="UP000322981">
    <property type="component" value="Unassembled WGS sequence"/>
</dbReference>
<dbReference type="Gene3D" id="2.60.300.12">
    <property type="entry name" value="HesB-like domain"/>
    <property type="match status" value="1"/>
</dbReference>
<dbReference type="RefSeq" id="WP_150090142.1">
    <property type="nucleotide sequence ID" value="NZ_JBFUOH010000124.1"/>
</dbReference>
<protein>
    <submittedName>
        <fullName evidence="2">Iron-sulfur cluster assembly accessory protein</fullName>
    </submittedName>
</protein>
<keyword evidence="3" id="KW-1185">Reference proteome</keyword>
<dbReference type="InterPro" id="IPR000361">
    <property type="entry name" value="ATAP_core_dom"/>
</dbReference>
<evidence type="ECO:0000313" key="2">
    <source>
        <dbReference type="EMBL" id="KAA6187449.1"/>
    </source>
</evidence>
<organism evidence="2 3">
    <name type="scientific">Thiohalocapsa marina</name>
    <dbReference type="NCBI Taxonomy" id="424902"/>
    <lineage>
        <taxon>Bacteria</taxon>
        <taxon>Pseudomonadati</taxon>
        <taxon>Pseudomonadota</taxon>
        <taxon>Gammaproteobacteria</taxon>
        <taxon>Chromatiales</taxon>
        <taxon>Chromatiaceae</taxon>
        <taxon>Thiohalocapsa</taxon>
    </lineage>
</organism>
<comment type="caution">
    <text evidence="2">The sequence shown here is derived from an EMBL/GenBank/DDBJ whole genome shotgun (WGS) entry which is preliminary data.</text>
</comment>
<dbReference type="InterPro" id="IPR035903">
    <property type="entry name" value="HesB-like_dom_sf"/>
</dbReference>
<gene>
    <name evidence="2" type="ORF">F2Q65_02725</name>
</gene>
<feature type="domain" description="Core" evidence="1">
    <location>
        <begin position="3"/>
        <end position="82"/>
    </location>
</feature>
<dbReference type="OrthoDB" id="9795497at2"/>
<dbReference type="EMBL" id="VWXX01000002">
    <property type="protein sequence ID" value="KAA6187449.1"/>
    <property type="molecule type" value="Genomic_DNA"/>
</dbReference>
<dbReference type="AlphaFoldDB" id="A0A5M8FUN5"/>
<dbReference type="Pfam" id="PF01521">
    <property type="entry name" value="Fe-S_biosyn"/>
    <property type="match status" value="1"/>
</dbReference>
<proteinExistence type="predicted"/>
<dbReference type="SUPFAM" id="SSF89360">
    <property type="entry name" value="HesB-like domain"/>
    <property type="match status" value="1"/>
</dbReference>
<accession>A0A5M8FUN5</accession>
<reference evidence="2 3" key="1">
    <citation type="submission" date="2019-09" db="EMBL/GenBank/DDBJ databases">
        <title>Whole-genome sequence of the purple sulfur bacterium Thiohalocapsa marina DSM 19078.</title>
        <authorList>
            <person name="Kyndt J.A."/>
            <person name="Meyer T.E."/>
        </authorList>
    </citation>
    <scope>NUCLEOTIDE SEQUENCE [LARGE SCALE GENOMIC DNA]</scope>
    <source>
        <strain evidence="2 3">DSM 19078</strain>
    </source>
</reference>
<name>A0A5M8FUN5_9GAMM</name>
<evidence type="ECO:0000313" key="3">
    <source>
        <dbReference type="Proteomes" id="UP000322981"/>
    </source>
</evidence>
<evidence type="ECO:0000259" key="1">
    <source>
        <dbReference type="Pfam" id="PF01521"/>
    </source>
</evidence>
<sequence>MFKLTTAAAEQVLKAAKQGNAEGMSLRLAAARKPDGAIEYRMGFEDSVGEDDIRFQSEGIDLVMAPEDVPLLDETVMDYVEIEEGKPHFIFLNPKDPNYRPPADA</sequence>